<dbReference type="InterPro" id="IPR051351">
    <property type="entry name" value="Ascorbate-PTS_EIIA_comp"/>
</dbReference>
<keyword evidence="10" id="KW-0762">Sugar transport</keyword>
<evidence type="ECO:0000256" key="6">
    <source>
        <dbReference type="ARBA" id="ARBA00022777"/>
    </source>
</evidence>
<name>A0A1V8P3T3_CITBR</name>
<dbReference type="Proteomes" id="UP000192573">
    <property type="component" value="Unassembled WGS sequence"/>
</dbReference>
<feature type="domain" description="PTS EIIA type-2" evidence="7">
    <location>
        <begin position="1"/>
        <end position="145"/>
    </location>
</feature>
<reference evidence="9 12" key="2">
    <citation type="submission" date="2020-08" db="EMBL/GenBank/DDBJ databases">
        <title>Emergence and comparative genomics analysis of Citrobacter in Fennec fox imported from North Africa to China.</title>
        <authorList>
            <person name="Zheng B."/>
        </authorList>
    </citation>
    <scope>NUCLEOTIDE SEQUENCE [LARGE SCALE GENOMIC DNA]</scope>
    <source>
        <strain evidence="9 12">FF371</strain>
    </source>
</reference>
<reference evidence="8" key="3">
    <citation type="submission" date="2022-07" db="EMBL/GenBank/DDBJ databases">
        <title>Complete genome sequence of carbapenem-resistant Citrobacter spp. in Japan.</title>
        <authorList>
            <person name="Maehana S."/>
            <person name="Suzuki M."/>
            <person name="Kitasato H."/>
        </authorList>
    </citation>
    <scope>NUCLEOTIDE SEQUENCE</scope>
    <source>
        <strain evidence="8">KAM621</strain>
    </source>
</reference>
<dbReference type="Pfam" id="PF00359">
    <property type="entry name" value="PTS_EIIA_2"/>
    <property type="match status" value="1"/>
</dbReference>
<accession>A0A1V8P3T3</accession>
<evidence type="ECO:0000313" key="11">
    <source>
        <dbReference type="Proteomes" id="UP000192573"/>
    </source>
</evidence>
<keyword evidence="6" id="KW-0418">Kinase</keyword>
<keyword evidence="2" id="KW-0813">Transport</keyword>
<keyword evidence="3" id="KW-0963">Cytoplasm</keyword>
<keyword evidence="12" id="KW-1185">Reference proteome</keyword>
<dbReference type="PANTHER" id="PTHR36203">
    <property type="entry name" value="ASCORBATE-SPECIFIC PTS SYSTEM EIIA COMPONENT"/>
    <property type="match status" value="1"/>
</dbReference>
<dbReference type="SUPFAM" id="SSF55804">
    <property type="entry name" value="Phoshotransferase/anion transport protein"/>
    <property type="match status" value="1"/>
</dbReference>
<evidence type="ECO:0000313" key="12">
    <source>
        <dbReference type="Proteomes" id="UP000586346"/>
    </source>
</evidence>
<keyword evidence="5" id="KW-0598">Phosphotransferase system</keyword>
<dbReference type="PROSITE" id="PS51094">
    <property type="entry name" value="PTS_EIIA_TYPE_2"/>
    <property type="match status" value="1"/>
</dbReference>
<dbReference type="InterPro" id="IPR002178">
    <property type="entry name" value="PTS_EIIA_type-2_dom"/>
</dbReference>
<dbReference type="EMBL" id="AP026382">
    <property type="protein sequence ID" value="BDN98011.1"/>
    <property type="molecule type" value="Genomic_DNA"/>
</dbReference>
<dbReference type="EMBL" id="JACLAH010000001">
    <property type="protein sequence ID" value="MBC2645681.1"/>
    <property type="molecule type" value="Genomic_DNA"/>
</dbReference>
<keyword evidence="4" id="KW-0808">Transferase</keyword>
<dbReference type="Proteomes" id="UP001058317">
    <property type="component" value="Chromosome"/>
</dbReference>
<evidence type="ECO:0000256" key="2">
    <source>
        <dbReference type="ARBA" id="ARBA00022448"/>
    </source>
</evidence>
<evidence type="ECO:0000256" key="1">
    <source>
        <dbReference type="ARBA" id="ARBA00004496"/>
    </source>
</evidence>
<dbReference type="CDD" id="cd00211">
    <property type="entry name" value="PTS_IIA_fru"/>
    <property type="match status" value="1"/>
</dbReference>
<dbReference type="RefSeq" id="WP_046274696.1">
    <property type="nucleotide sequence ID" value="NZ_AP026382.1"/>
</dbReference>
<organism evidence="10 11">
    <name type="scientific">Citrobacter braakii</name>
    <dbReference type="NCBI Taxonomy" id="57706"/>
    <lineage>
        <taxon>Bacteria</taxon>
        <taxon>Pseudomonadati</taxon>
        <taxon>Pseudomonadota</taxon>
        <taxon>Gammaproteobacteria</taxon>
        <taxon>Enterobacterales</taxon>
        <taxon>Enterobacteriaceae</taxon>
        <taxon>Citrobacter</taxon>
        <taxon>Citrobacter freundii complex</taxon>
    </lineage>
</organism>
<gene>
    <name evidence="10" type="ORF">BZK42_00015</name>
    <name evidence="9" type="ORF">H6P72_03410</name>
    <name evidence="8" type="ORF">KAM621c_31160</name>
</gene>
<evidence type="ECO:0000259" key="7">
    <source>
        <dbReference type="PROSITE" id="PS51094"/>
    </source>
</evidence>
<evidence type="ECO:0000256" key="3">
    <source>
        <dbReference type="ARBA" id="ARBA00022490"/>
    </source>
</evidence>
<dbReference type="EMBL" id="NAEW01000001">
    <property type="protein sequence ID" value="OQM43330.1"/>
    <property type="molecule type" value="Genomic_DNA"/>
</dbReference>
<dbReference type="GO" id="GO:0016301">
    <property type="term" value="F:kinase activity"/>
    <property type="evidence" value="ECO:0007669"/>
    <property type="project" value="UniProtKB-KW"/>
</dbReference>
<evidence type="ECO:0000313" key="10">
    <source>
        <dbReference type="EMBL" id="OQM43330.1"/>
    </source>
</evidence>
<sequence>MTSALFSACQFREQCRSWQEAVTLACQPLEELGAITSAYAQAIIRETEQLGPWYILSPEFALPHARPEEGVISSETHLSLLCLKEAVPFPGHPDVRLIIVLAAASSTRHIEMIQKLVCWLDEGEHLQQLTSMTSQAQLHCTLKACEYLATSGIPAMGK</sequence>
<dbReference type="Proteomes" id="UP000586346">
    <property type="component" value="Unassembled WGS sequence"/>
</dbReference>
<dbReference type="GO" id="GO:0009401">
    <property type="term" value="P:phosphoenolpyruvate-dependent sugar phosphotransferase system"/>
    <property type="evidence" value="ECO:0007669"/>
    <property type="project" value="UniProtKB-KW"/>
</dbReference>
<evidence type="ECO:0000256" key="5">
    <source>
        <dbReference type="ARBA" id="ARBA00022683"/>
    </source>
</evidence>
<evidence type="ECO:0000313" key="8">
    <source>
        <dbReference type="EMBL" id="BDN98011.1"/>
    </source>
</evidence>
<protein>
    <submittedName>
        <fullName evidence="8">PTS ascorbate transporter subunit IIA</fullName>
    </submittedName>
    <submittedName>
        <fullName evidence="10">PTS sugar transporter subunit IIA</fullName>
    </submittedName>
</protein>
<proteinExistence type="predicted"/>
<comment type="subcellular location">
    <subcellularLocation>
        <location evidence="1">Cytoplasm</location>
    </subcellularLocation>
</comment>
<dbReference type="Gene3D" id="3.40.930.10">
    <property type="entry name" value="Mannitol-specific EII, Chain A"/>
    <property type="match status" value="1"/>
</dbReference>
<reference evidence="10 11" key="1">
    <citation type="submission" date="2017-03" db="EMBL/GenBank/DDBJ databases">
        <authorList>
            <person name="Afonso C.L."/>
            <person name="Miller P.J."/>
            <person name="Scott M.A."/>
            <person name="Spackman E."/>
            <person name="Goraichik I."/>
            <person name="Dimitrov K.M."/>
            <person name="Suarez D.L."/>
            <person name="Swayne D.E."/>
        </authorList>
    </citation>
    <scope>NUCLEOTIDE SEQUENCE [LARGE SCALE GENOMIC DNA]</scope>
    <source>
        <strain evidence="10 11">ATCC 51113</strain>
    </source>
</reference>
<dbReference type="AlphaFoldDB" id="A0A1V8P3T3"/>
<dbReference type="PANTHER" id="PTHR36203:SF4">
    <property type="entry name" value="MANNITOL-SPECIFIC CRYPTIC PHOSPHOTRANSFERASE ENZYME IIA COMPONENT"/>
    <property type="match status" value="1"/>
</dbReference>
<dbReference type="InterPro" id="IPR016152">
    <property type="entry name" value="PTrfase/Anion_transptr"/>
</dbReference>
<evidence type="ECO:0000256" key="4">
    <source>
        <dbReference type="ARBA" id="ARBA00022679"/>
    </source>
</evidence>
<dbReference type="GO" id="GO:0005737">
    <property type="term" value="C:cytoplasm"/>
    <property type="evidence" value="ECO:0007669"/>
    <property type="project" value="UniProtKB-SubCell"/>
</dbReference>
<evidence type="ECO:0000313" key="9">
    <source>
        <dbReference type="EMBL" id="MBC2645681.1"/>
    </source>
</evidence>